<accession>A0ABM1PRZ7</accession>
<keyword evidence="3" id="KW-0804">Transcription</keyword>
<feature type="compositionally biased region" description="Basic residues" evidence="5">
    <location>
        <begin position="1"/>
        <end position="20"/>
    </location>
</feature>
<reference evidence="8" key="3">
    <citation type="submission" date="2025-08" db="UniProtKB">
        <authorList>
            <consortium name="RefSeq"/>
        </authorList>
    </citation>
    <scope>IDENTIFICATION</scope>
    <source>
        <tissue evidence="8">Whole organism</tissue>
    </source>
</reference>
<feature type="compositionally biased region" description="Low complexity" evidence="5">
    <location>
        <begin position="348"/>
        <end position="360"/>
    </location>
</feature>
<dbReference type="Gene3D" id="3.90.70.200">
    <property type="entry name" value="Plus-3 domain"/>
    <property type="match status" value="1"/>
</dbReference>
<dbReference type="PROSITE" id="PS51360">
    <property type="entry name" value="PLUS3"/>
    <property type="match status" value="1"/>
</dbReference>
<dbReference type="InterPro" id="IPR004343">
    <property type="entry name" value="Plus-3_dom"/>
</dbReference>
<dbReference type="PANTHER" id="PTHR13115:SF8">
    <property type="entry name" value="RNA POLYMERASE-ASSOCIATED PROTEIN RTF1 HOMOLOG"/>
    <property type="match status" value="1"/>
</dbReference>
<reference evidence="7" key="2">
    <citation type="journal article" date="2016" name="G3 (Bethesda)">
        <title>Genome Evolution in Three Species of Cactophilic Drosophila.</title>
        <authorList>
            <person name="Sanchez-Flores A."/>
            <person name="Penazola F."/>
            <person name="Carpinteyro-Ponce J."/>
            <person name="Nazario-Yepiz N."/>
            <person name="Abreu-Goodger C."/>
            <person name="Machado C.A."/>
            <person name="Markow T.A."/>
        </authorList>
    </citation>
    <scope>NUCLEOTIDE SEQUENCE [LARGE SCALE GENOMIC DNA]</scope>
</reference>
<keyword evidence="7" id="KW-1185">Reference proteome</keyword>
<dbReference type="Proteomes" id="UP000694904">
    <property type="component" value="Chromosome X"/>
</dbReference>
<evidence type="ECO:0000256" key="5">
    <source>
        <dbReference type="SAM" id="MobiDB-lite"/>
    </source>
</evidence>
<dbReference type="SMART" id="SM00719">
    <property type="entry name" value="Plus3"/>
    <property type="match status" value="1"/>
</dbReference>
<evidence type="ECO:0000256" key="4">
    <source>
        <dbReference type="ARBA" id="ARBA00023242"/>
    </source>
</evidence>
<dbReference type="InterPro" id="IPR036128">
    <property type="entry name" value="Plus3-like_sf"/>
</dbReference>
<dbReference type="SUPFAM" id="SSF159042">
    <property type="entry name" value="Plus3-like"/>
    <property type="match status" value="1"/>
</dbReference>
<comment type="subcellular location">
    <subcellularLocation>
        <location evidence="1">Nucleus</location>
    </subcellularLocation>
</comment>
<evidence type="ECO:0000313" key="8">
    <source>
        <dbReference type="RefSeq" id="XP_017869983.1"/>
    </source>
</evidence>
<feature type="region of interest" description="Disordered" evidence="5">
    <location>
        <begin position="1"/>
        <end position="26"/>
    </location>
</feature>
<evidence type="ECO:0000256" key="3">
    <source>
        <dbReference type="ARBA" id="ARBA00023163"/>
    </source>
</evidence>
<feature type="domain" description="Plus3" evidence="6">
    <location>
        <begin position="92"/>
        <end position="223"/>
    </location>
</feature>
<evidence type="ECO:0000256" key="1">
    <source>
        <dbReference type="ARBA" id="ARBA00004123"/>
    </source>
</evidence>
<dbReference type="GeneID" id="108618471"/>
<feature type="region of interest" description="Disordered" evidence="5">
    <location>
        <begin position="319"/>
        <end position="360"/>
    </location>
</feature>
<sequence>MSGSKPKARTKSKSKSKHSSPRLYNASDMVQLMQPLKLPWTGITEQRKHRPKSEIVWELQRMRSLPVRVDDDIGEVNVVVDELGGPNATVPARTLVQLDALRLTRHRLEQLLRCNNFEATVRSCFVRLNVNPMTVPAEYRIAEIMGTSELAEGYYVGKTPTNIVLHLRYEDLVEKHELNDISNMAFTTEEFDFWHDNCICQGYEWPTVELISRKKIEIYNALNSEGKLSSMLKQNGLLPTAMPMRPVPKGGLLERSGRVYPWKLQRPPSPRSLLPLPIPELQLQSAAVSKAVEAGTKMERELKEVSKAEAKARAELIPKVEMKQKLEPKSEPEEKTKRGEKEKELKLKLTPTMKPNIPSA</sequence>
<evidence type="ECO:0000259" key="6">
    <source>
        <dbReference type="PROSITE" id="PS51360"/>
    </source>
</evidence>
<dbReference type="RefSeq" id="XP_017869983.1">
    <property type="nucleotide sequence ID" value="XM_018014494.1"/>
</dbReference>
<dbReference type="Pfam" id="PF03126">
    <property type="entry name" value="Plus-3"/>
    <property type="match status" value="1"/>
</dbReference>
<name>A0ABM1PRZ7_DROAR</name>
<feature type="compositionally biased region" description="Basic and acidic residues" evidence="5">
    <location>
        <begin position="319"/>
        <end position="347"/>
    </location>
</feature>
<evidence type="ECO:0000256" key="2">
    <source>
        <dbReference type="ARBA" id="ARBA00023015"/>
    </source>
</evidence>
<organism evidence="7 8">
    <name type="scientific">Drosophila arizonae</name>
    <name type="common">Fruit fly</name>
    <dbReference type="NCBI Taxonomy" id="7263"/>
    <lineage>
        <taxon>Eukaryota</taxon>
        <taxon>Metazoa</taxon>
        <taxon>Ecdysozoa</taxon>
        <taxon>Arthropoda</taxon>
        <taxon>Hexapoda</taxon>
        <taxon>Insecta</taxon>
        <taxon>Pterygota</taxon>
        <taxon>Neoptera</taxon>
        <taxon>Endopterygota</taxon>
        <taxon>Diptera</taxon>
        <taxon>Brachycera</taxon>
        <taxon>Muscomorpha</taxon>
        <taxon>Ephydroidea</taxon>
        <taxon>Drosophilidae</taxon>
        <taxon>Drosophila</taxon>
    </lineage>
</organism>
<dbReference type="PANTHER" id="PTHR13115">
    <property type="entry name" value="RNA POLYMERASE-ASSOCIATED PROTEIN RTF1 HOMOLOG"/>
    <property type="match status" value="1"/>
</dbReference>
<evidence type="ECO:0000313" key="7">
    <source>
        <dbReference type="Proteomes" id="UP000694904"/>
    </source>
</evidence>
<proteinExistence type="predicted"/>
<protein>
    <submittedName>
        <fullName evidence="8">RNA polymerase-associated protein RTF1 homolog</fullName>
    </submittedName>
</protein>
<keyword evidence="2" id="KW-0805">Transcription regulation</keyword>
<reference evidence="7" key="1">
    <citation type="journal article" date="1997" name="Nucleic Acids Res.">
        <title>tRNAscan-SE: a program for improved detection of transfer RNA genes in genomic sequence.</title>
        <authorList>
            <person name="Lowe T.M."/>
            <person name="Eddy S.R."/>
        </authorList>
    </citation>
    <scope>NUCLEOTIDE SEQUENCE [LARGE SCALE GENOMIC DNA]</scope>
</reference>
<gene>
    <name evidence="8" type="primary">LOC108618471</name>
</gene>
<keyword evidence="4" id="KW-0539">Nucleus</keyword>